<evidence type="ECO:0000313" key="1">
    <source>
        <dbReference type="EMBL" id="RAK97096.1"/>
    </source>
</evidence>
<sequence>MTATAWRTLRIERKAVLRPPTPRLCLCYFFLFSKGLSSRLGTKHDPKPSESVGISYRISARHPSRSITKNAFVGIGEKIACESPLHRQLSLQAPTYDPGYRCKAQPLDVAETCRPVSSLFIPATPSNPAIQILQIELHLCSCNSDAGRVSCSA</sequence>
<protein>
    <submittedName>
        <fullName evidence="1">Uncharacterized protein</fullName>
    </submittedName>
</protein>
<dbReference type="AlphaFoldDB" id="A0A395GP34"/>
<name>A0A395GP34_9EURO</name>
<reference evidence="1 2" key="1">
    <citation type="submission" date="2018-02" db="EMBL/GenBank/DDBJ databases">
        <title>The genomes of Aspergillus section Nigri reveals drivers in fungal speciation.</title>
        <authorList>
            <consortium name="DOE Joint Genome Institute"/>
            <person name="Vesth T.C."/>
            <person name="Nybo J."/>
            <person name="Theobald S."/>
            <person name="Brandl J."/>
            <person name="Frisvad J.C."/>
            <person name="Nielsen K.F."/>
            <person name="Lyhne E.K."/>
            <person name="Kogle M.E."/>
            <person name="Kuo A."/>
            <person name="Riley R."/>
            <person name="Clum A."/>
            <person name="Nolan M."/>
            <person name="Lipzen A."/>
            <person name="Salamov A."/>
            <person name="Henrissat B."/>
            <person name="Wiebenga A."/>
            <person name="De vries R.P."/>
            <person name="Grigoriev I.V."/>
            <person name="Mortensen U.H."/>
            <person name="Andersen M.R."/>
            <person name="Baker S.E."/>
        </authorList>
    </citation>
    <scope>NUCLEOTIDE SEQUENCE [LARGE SCALE GENOMIC DNA]</scope>
    <source>
        <strain evidence="1 2">CBS 121593</strain>
    </source>
</reference>
<dbReference type="GeneID" id="37219031"/>
<dbReference type="Proteomes" id="UP000249402">
    <property type="component" value="Unassembled WGS sequence"/>
</dbReference>
<dbReference type="EMBL" id="KZ824466">
    <property type="protein sequence ID" value="RAK97096.1"/>
    <property type="molecule type" value="Genomic_DNA"/>
</dbReference>
<gene>
    <name evidence="1" type="ORF">BO80DRAFT_197558</name>
</gene>
<evidence type="ECO:0000313" key="2">
    <source>
        <dbReference type="Proteomes" id="UP000249402"/>
    </source>
</evidence>
<keyword evidence="2" id="KW-1185">Reference proteome</keyword>
<dbReference type="RefSeq" id="XP_025571424.1">
    <property type="nucleotide sequence ID" value="XM_025714166.1"/>
</dbReference>
<proteinExistence type="predicted"/>
<organism evidence="1 2">
    <name type="scientific">Aspergillus ibericus CBS 121593</name>
    <dbReference type="NCBI Taxonomy" id="1448316"/>
    <lineage>
        <taxon>Eukaryota</taxon>
        <taxon>Fungi</taxon>
        <taxon>Dikarya</taxon>
        <taxon>Ascomycota</taxon>
        <taxon>Pezizomycotina</taxon>
        <taxon>Eurotiomycetes</taxon>
        <taxon>Eurotiomycetidae</taxon>
        <taxon>Eurotiales</taxon>
        <taxon>Aspergillaceae</taxon>
        <taxon>Aspergillus</taxon>
        <taxon>Aspergillus subgen. Circumdati</taxon>
    </lineage>
</organism>
<dbReference type="VEuPathDB" id="FungiDB:BO80DRAFT_197558"/>
<accession>A0A395GP34</accession>